<dbReference type="GeneID" id="87881475"/>
<reference evidence="5" key="1">
    <citation type="journal article" date="2023" name="Mol. Phylogenet. Evol.">
        <title>Genome-scale phylogeny and comparative genomics of the fungal order Sordariales.</title>
        <authorList>
            <person name="Hensen N."/>
            <person name="Bonometti L."/>
            <person name="Westerberg I."/>
            <person name="Brannstrom I.O."/>
            <person name="Guillou S."/>
            <person name="Cros-Aarteil S."/>
            <person name="Calhoun S."/>
            <person name="Haridas S."/>
            <person name="Kuo A."/>
            <person name="Mondo S."/>
            <person name="Pangilinan J."/>
            <person name="Riley R."/>
            <person name="LaButti K."/>
            <person name="Andreopoulos B."/>
            <person name="Lipzen A."/>
            <person name="Chen C."/>
            <person name="Yan M."/>
            <person name="Daum C."/>
            <person name="Ng V."/>
            <person name="Clum A."/>
            <person name="Steindorff A."/>
            <person name="Ohm R.A."/>
            <person name="Martin F."/>
            <person name="Silar P."/>
            <person name="Natvig D.O."/>
            <person name="Lalanne C."/>
            <person name="Gautier V."/>
            <person name="Ament-Velasquez S.L."/>
            <person name="Kruys A."/>
            <person name="Hutchinson M.I."/>
            <person name="Powell A.J."/>
            <person name="Barry K."/>
            <person name="Miller A.N."/>
            <person name="Grigoriev I.V."/>
            <person name="Debuchy R."/>
            <person name="Gladieux P."/>
            <person name="Hiltunen Thoren M."/>
            <person name="Johannesson H."/>
        </authorList>
    </citation>
    <scope>NUCLEOTIDE SEQUENCE</scope>
    <source>
        <strain evidence="5">CBS 333.67</strain>
    </source>
</reference>
<evidence type="ECO:0000313" key="6">
    <source>
        <dbReference type="Proteomes" id="UP001273166"/>
    </source>
</evidence>
<evidence type="ECO:0000256" key="2">
    <source>
        <dbReference type="SAM" id="MobiDB-lite"/>
    </source>
</evidence>
<evidence type="ECO:0000256" key="1">
    <source>
        <dbReference type="ARBA" id="ARBA00009953"/>
    </source>
</evidence>
<dbReference type="PANTHER" id="PTHR21483:SF18">
    <property type="entry name" value="RNA POLYMERASE II-ASSOCIATED PROTEIN 1"/>
    <property type="match status" value="1"/>
</dbReference>
<feature type="domain" description="RPAP1 N-terminal" evidence="4">
    <location>
        <begin position="132"/>
        <end position="176"/>
    </location>
</feature>
<keyword evidence="6" id="KW-1185">Reference proteome</keyword>
<dbReference type="GO" id="GO:0006366">
    <property type="term" value="P:transcription by RNA polymerase II"/>
    <property type="evidence" value="ECO:0007669"/>
    <property type="project" value="InterPro"/>
</dbReference>
<accession>A0AAJ0M1Q1</accession>
<dbReference type="AlphaFoldDB" id="A0AAJ0M1Q1"/>
<feature type="region of interest" description="Disordered" evidence="2">
    <location>
        <begin position="175"/>
        <end position="248"/>
    </location>
</feature>
<name>A0AAJ0M1Q1_9PEZI</name>
<dbReference type="RefSeq" id="XP_062721541.1">
    <property type="nucleotide sequence ID" value="XM_062862646.1"/>
</dbReference>
<evidence type="ECO:0000259" key="4">
    <source>
        <dbReference type="Pfam" id="PF08621"/>
    </source>
</evidence>
<comment type="caution">
    <text evidence="5">The sequence shown here is derived from an EMBL/GenBank/DDBJ whole genome shotgun (WGS) entry which is preliminary data.</text>
</comment>
<feature type="compositionally biased region" description="Low complexity" evidence="2">
    <location>
        <begin position="186"/>
        <end position="200"/>
    </location>
</feature>
<organism evidence="5 6">
    <name type="scientific">Chaetomium strumarium</name>
    <dbReference type="NCBI Taxonomy" id="1170767"/>
    <lineage>
        <taxon>Eukaryota</taxon>
        <taxon>Fungi</taxon>
        <taxon>Dikarya</taxon>
        <taxon>Ascomycota</taxon>
        <taxon>Pezizomycotina</taxon>
        <taxon>Sordariomycetes</taxon>
        <taxon>Sordariomycetidae</taxon>
        <taxon>Sordariales</taxon>
        <taxon>Chaetomiaceae</taxon>
        <taxon>Chaetomium</taxon>
    </lineage>
</organism>
<feature type="region of interest" description="Disordered" evidence="2">
    <location>
        <begin position="86"/>
        <end position="132"/>
    </location>
</feature>
<dbReference type="Pfam" id="PF08620">
    <property type="entry name" value="RPAP1_C"/>
    <property type="match status" value="1"/>
</dbReference>
<proteinExistence type="inferred from homology"/>
<evidence type="ECO:0000259" key="3">
    <source>
        <dbReference type="Pfam" id="PF08620"/>
    </source>
</evidence>
<gene>
    <name evidence="5" type="ORF">B0T15DRAFT_208957</name>
</gene>
<dbReference type="Pfam" id="PF08621">
    <property type="entry name" value="RPAP1_N"/>
    <property type="match status" value="1"/>
</dbReference>
<dbReference type="InterPro" id="IPR013929">
    <property type="entry name" value="RPAP1_C"/>
</dbReference>
<feature type="region of interest" description="Disordered" evidence="2">
    <location>
        <begin position="274"/>
        <end position="296"/>
    </location>
</feature>
<evidence type="ECO:0000313" key="5">
    <source>
        <dbReference type="EMBL" id="KAK3305761.1"/>
    </source>
</evidence>
<dbReference type="InterPro" id="IPR039913">
    <property type="entry name" value="RPAP1/Rba50"/>
</dbReference>
<dbReference type="PANTHER" id="PTHR21483">
    <property type="entry name" value="RNA POLYMERASE II-ASSOCIATED PROTEIN 1"/>
    <property type="match status" value="1"/>
</dbReference>
<sequence length="496" mass="54530">MLAPPKLVRWPDCLQGQRHLRNSSTSWLALFYCNHYHIPGVCKMEVTLHVNDIQEKYDVKPPSSIISPPSGPDFPVQKTRLSAFKRRLQGKPAGTSSVRTTSSTSSTVSDPKSSSRNGAPSRRDTGMDERRGIDEETDAVLSSMSPEQITEAQKELYNGLDPKFLRMLLKRANLDEPTDPSPFRTASSEASPSADSPPTSKSRHITVEDEPEEPPEVAPGPVPEPDEGKPSGKPKKSVTFHFDEDAPPPIEAIDLFPVTEAPKAVSKANASKLKAGNNNAPQDVTNNTHFPRPPRVPDLDPSDPDFLETMHKKFFPNLPADPSKLAWMAPIPTPGSTADQESPYYPGQDSLPVSALRFDFRGALLPPRVSRAIPVTKGLHHHGEAPEAAGYTIPELAKLARSAMPAQRCLAYQTLGRMLYRLGRGEWGPGAGGRNGEEDDLAFSLWRCFQEGRVLESLEAEASLPEGKGHLSSKAYATEALWLFEKGGWRERWRGR</sequence>
<reference evidence="5" key="2">
    <citation type="submission" date="2023-06" db="EMBL/GenBank/DDBJ databases">
        <authorList>
            <consortium name="Lawrence Berkeley National Laboratory"/>
            <person name="Mondo S.J."/>
            <person name="Hensen N."/>
            <person name="Bonometti L."/>
            <person name="Westerberg I."/>
            <person name="Brannstrom I.O."/>
            <person name="Guillou S."/>
            <person name="Cros-Aarteil S."/>
            <person name="Calhoun S."/>
            <person name="Haridas S."/>
            <person name="Kuo A."/>
            <person name="Pangilinan J."/>
            <person name="Riley R."/>
            <person name="Labutti K."/>
            <person name="Andreopoulos B."/>
            <person name="Lipzen A."/>
            <person name="Chen C."/>
            <person name="Yanf M."/>
            <person name="Daum C."/>
            <person name="Ng V."/>
            <person name="Clum A."/>
            <person name="Steindorff A."/>
            <person name="Ohm R."/>
            <person name="Martin F."/>
            <person name="Silar P."/>
            <person name="Natvig D."/>
            <person name="Lalanne C."/>
            <person name="Gautier V."/>
            <person name="Ament-Velasquez S.L."/>
            <person name="Kruys A."/>
            <person name="Hutchinson M.I."/>
            <person name="Powell A.J."/>
            <person name="Barry K."/>
            <person name="Miller A.N."/>
            <person name="Grigoriev I.V."/>
            <person name="Debuchy R."/>
            <person name="Gladieux P."/>
            <person name="Thoren M.H."/>
            <person name="Johannesson H."/>
        </authorList>
    </citation>
    <scope>NUCLEOTIDE SEQUENCE</scope>
    <source>
        <strain evidence="5">CBS 333.67</strain>
    </source>
</reference>
<feature type="compositionally biased region" description="Polar residues" evidence="2">
    <location>
        <begin position="276"/>
        <end position="289"/>
    </location>
</feature>
<feature type="compositionally biased region" description="Low complexity" evidence="2">
    <location>
        <begin position="95"/>
        <end position="115"/>
    </location>
</feature>
<dbReference type="Proteomes" id="UP001273166">
    <property type="component" value="Unassembled WGS sequence"/>
</dbReference>
<dbReference type="InterPro" id="IPR013930">
    <property type="entry name" value="RPAP1_N"/>
</dbReference>
<feature type="domain" description="RPAP1 C-terminal" evidence="3">
    <location>
        <begin position="356"/>
        <end position="422"/>
    </location>
</feature>
<feature type="compositionally biased region" description="Basic and acidic residues" evidence="2">
    <location>
        <begin position="121"/>
        <end position="132"/>
    </location>
</feature>
<protein>
    <submittedName>
        <fullName evidence="5">RPAP1-like protein</fullName>
    </submittedName>
</protein>
<dbReference type="EMBL" id="JAUDZG010000004">
    <property type="protein sequence ID" value="KAK3305761.1"/>
    <property type="molecule type" value="Genomic_DNA"/>
</dbReference>
<comment type="similarity">
    <text evidence="1">Belongs to the RPAP1 family.</text>
</comment>